<sequence length="146" mass="16114">MGSHLGGLQTQPQRSYGVTSPISLAAPKDLDCVHTQKLTEVLKPFGVFEDQEELIHRLVVLDKLNKLVKEWIVELGESKNLSPSDLEEVGGKIFTFGSYRLGVHTKGRTSVVWSQFIESLFELEGTFKDNLVPTPLPWAGTPSPGP</sequence>
<dbReference type="PANTHER" id="PTHR10682:SF6">
    <property type="entry name" value="POLY(A) POLYMERASE GAMMA"/>
    <property type="match status" value="1"/>
</dbReference>
<dbReference type="Pfam" id="PF20750">
    <property type="entry name" value="PAP_NTPase"/>
    <property type="match status" value="1"/>
</dbReference>
<reference evidence="2" key="2">
    <citation type="submission" date="2025-09" db="UniProtKB">
        <authorList>
            <consortium name="Ensembl"/>
        </authorList>
    </citation>
    <scope>IDENTIFICATION</scope>
</reference>
<dbReference type="InterPro" id="IPR048840">
    <property type="entry name" value="PolA_pol_NTPase"/>
</dbReference>
<evidence type="ECO:0000313" key="3">
    <source>
        <dbReference type="Proteomes" id="UP000472269"/>
    </source>
</evidence>
<evidence type="ECO:0000313" key="2">
    <source>
        <dbReference type="Ensembl" id="ENSACUP00000017817.1"/>
    </source>
</evidence>
<dbReference type="PANTHER" id="PTHR10682">
    <property type="entry name" value="POLY A POLYMERASE"/>
    <property type="match status" value="1"/>
</dbReference>
<keyword evidence="3" id="KW-1185">Reference proteome</keyword>
<dbReference type="InterPro" id="IPR043519">
    <property type="entry name" value="NT_sf"/>
</dbReference>
<reference evidence="2" key="1">
    <citation type="submission" date="2025-08" db="UniProtKB">
        <authorList>
            <consortium name="Ensembl"/>
        </authorList>
    </citation>
    <scope>IDENTIFICATION</scope>
</reference>
<dbReference type="Gene3D" id="1.10.1410.10">
    <property type="match status" value="1"/>
</dbReference>
<protein>
    <recommendedName>
        <fullName evidence="1">Poly(A) polymerase nucleotidyltransferase domain-containing protein</fullName>
    </recommendedName>
</protein>
<accession>A0A663N264</accession>
<evidence type="ECO:0000259" key="1">
    <source>
        <dbReference type="Pfam" id="PF20750"/>
    </source>
</evidence>
<name>A0A663N264_ATHCN</name>
<dbReference type="GO" id="GO:1990817">
    <property type="term" value="F:poly(A) RNA polymerase activity"/>
    <property type="evidence" value="ECO:0007669"/>
    <property type="project" value="TreeGrafter"/>
</dbReference>
<proteinExistence type="predicted"/>
<feature type="domain" description="Poly(A) polymerase nucleotidyltransferase" evidence="1">
    <location>
        <begin position="17"/>
        <end position="109"/>
    </location>
</feature>
<dbReference type="Proteomes" id="UP000472269">
    <property type="component" value="Unplaced"/>
</dbReference>
<dbReference type="GO" id="GO:0005634">
    <property type="term" value="C:nucleus"/>
    <property type="evidence" value="ECO:0007669"/>
    <property type="project" value="TreeGrafter"/>
</dbReference>
<organism evidence="2 3">
    <name type="scientific">Athene cunicularia</name>
    <name type="common">Burrowing owl</name>
    <name type="synonym">Speotyto cunicularia</name>
    <dbReference type="NCBI Taxonomy" id="194338"/>
    <lineage>
        <taxon>Eukaryota</taxon>
        <taxon>Metazoa</taxon>
        <taxon>Chordata</taxon>
        <taxon>Craniata</taxon>
        <taxon>Vertebrata</taxon>
        <taxon>Euteleostomi</taxon>
        <taxon>Archelosauria</taxon>
        <taxon>Archosauria</taxon>
        <taxon>Dinosauria</taxon>
        <taxon>Saurischia</taxon>
        <taxon>Theropoda</taxon>
        <taxon>Coelurosauria</taxon>
        <taxon>Aves</taxon>
        <taxon>Neognathae</taxon>
        <taxon>Neoaves</taxon>
        <taxon>Telluraves</taxon>
        <taxon>Strigiformes</taxon>
        <taxon>Strigidae</taxon>
        <taxon>Athene</taxon>
    </lineage>
</organism>
<dbReference type="Gene3D" id="3.30.460.10">
    <property type="entry name" value="Beta Polymerase, domain 2"/>
    <property type="match status" value="1"/>
</dbReference>
<dbReference type="AlphaFoldDB" id="A0A663N264"/>
<dbReference type="Ensembl" id="ENSACUT00000019010.1">
    <property type="protein sequence ID" value="ENSACUP00000017817.1"/>
    <property type="gene ID" value="ENSACUG00000011967.1"/>
</dbReference>
<dbReference type="SUPFAM" id="SSF81301">
    <property type="entry name" value="Nucleotidyltransferase"/>
    <property type="match status" value="1"/>
</dbReference>